<keyword evidence="3 6" id="KW-0731">Sigma factor</keyword>
<evidence type="ECO:0000259" key="9">
    <source>
        <dbReference type="PROSITE" id="PS00716"/>
    </source>
</evidence>
<protein>
    <recommendedName>
        <fullName evidence="6">RNA polymerase sigma factor</fullName>
    </recommendedName>
</protein>
<dbReference type="InterPro" id="IPR009042">
    <property type="entry name" value="RNA_pol_sigma70_r1_2"/>
</dbReference>
<dbReference type="Pfam" id="PF04539">
    <property type="entry name" value="Sigma70_r3"/>
    <property type="match status" value="1"/>
</dbReference>
<dbReference type="Pfam" id="PF04542">
    <property type="entry name" value="Sigma70_r2"/>
    <property type="match status" value="1"/>
</dbReference>
<keyword evidence="5 6" id="KW-0804">Transcription</keyword>
<evidence type="ECO:0000259" key="8">
    <source>
        <dbReference type="PROSITE" id="PS00715"/>
    </source>
</evidence>
<dbReference type="GO" id="GO:0006352">
    <property type="term" value="P:DNA-templated transcription initiation"/>
    <property type="evidence" value="ECO:0007669"/>
    <property type="project" value="InterPro"/>
</dbReference>
<dbReference type="AlphaFoldDB" id="A0A6B3BPT7"/>
<evidence type="ECO:0000256" key="7">
    <source>
        <dbReference type="SAM" id="MobiDB-lite"/>
    </source>
</evidence>
<dbReference type="SUPFAM" id="SSF88946">
    <property type="entry name" value="Sigma2 domain of RNA polymerase sigma factors"/>
    <property type="match status" value="1"/>
</dbReference>
<reference evidence="10" key="1">
    <citation type="submission" date="2020-01" db="EMBL/GenBank/DDBJ databases">
        <title>Insect and environment-associated Actinomycetes.</title>
        <authorList>
            <person name="Currrie C."/>
            <person name="Chevrette M."/>
            <person name="Carlson C."/>
            <person name="Stubbendieck R."/>
            <person name="Wendt-Pienkowski E."/>
        </authorList>
    </citation>
    <scope>NUCLEOTIDE SEQUENCE</scope>
    <source>
        <strain evidence="10">SID12501</strain>
    </source>
</reference>
<keyword evidence="2 6" id="KW-0805">Transcription regulation</keyword>
<dbReference type="InterPro" id="IPR000943">
    <property type="entry name" value="RNA_pol_sigma70"/>
</dbReference>
<dbReference type="PANTHER" id="PTHR30603">
    <property type="entry name" value="RNA POLYMERASE SIGMA FACTOR RPO"/>
    <property type="match status" value="1"/>
</dbReference>
<dbReference type="PRINTS" id="PR00046">
    <property type="entry name" value="SIGMA70FCT"/>
</dbReference>
<dbReference type="InterPro" id="IPR007624">
    <property type="entry name" value="RNA_pol_sigma70_r3"/>
</dbReference>
<dbReference type="InterPro" id="IPR050239">
    <property type="entry name" value="Sigma-70_RNA_pol_init_factors"/>
</dbReference>
<dbReference type="Gene3D" id="1.10.601.10">
    <property type="entry name" value="RNA Polymerase Primary Sigma Factor"/>
    <property type="match status" value="1"/>
</dbReference>
<dbReference type="SUPFAM" id="SSF88659">
    <property type="entry name" value="Sigma3 and sigma4 domains of RNA polymerase sigma factors"/>
    <property type="match status" value="2"/>
</dbReference>
<feature type="domain" description="RNA polymerase sigma-70" evidence="8">
    <location>
        <begin position="125"/>
        <end position="138"/>
    </location>
</feature>
<accession>A0A6B3BPT7</accession>
<dbReference type="PANTHER" id="PTHR30603:SF59">
    <property type="entry name" value="RNA POLYMERASE PRINCIPAL SIGMA FACTOR HRDA"/>
    <property type="match status" value="1"/>
</dbReference>
<comment type="function">
    <text evidence="6">Sigma factors are initiation factors that promote the attachment of RNA polymerase to specific initiation sites and are then released.</text>
</comment>
<dbReference type="Pfam" id="PF04545">
    <property type="entry name" value="Sigma70_r4"/>
    <property type="match status" value="1"/>
</dbReference>
<dbReference type="InterPro" id="IPR013324">
    <property type="entry name" value="RNA_pol_sigma_r3/r4-like"/>
</dbReference>
<dbReference type="InterPro" id="IPR007630">
    <property type="entry name" value="RNA_pol_sigma70_r4"/>
</dbReference>
<evidence type="ECO:0000256" key="1">
    <source>
        <dbReference type="ARBA" id="ARBA00007788"/>
    </source>
</evidence>
<evidence type="ECO:0000256" key="4">
    <source>
        <dbReference type="ARBA" id="ARBA00023125"/>
    </source>
</evidence>
<evidence type="ECO:0000256" key="5">
    <source>
        <dbReference type="ARBA" id="ARBA00023163"/>
    </source>
</evidence>
<evidence type="ECO:0000256" key="6">
    <source>
        <dbReference type="RuleBase" id="RU362124"/>
    </source>
</evidence>
<dbReference type="Gene3D" id="1.10.10.10">
    <property type="entry name" value="Winged helix-like DNA-binding domain superfamily/Winged helix DNA-binding domain"/>
    <property type="match status" value="2"/>
</dbReference>
<dbReference type="InterPro" id="IPR013325">
    <property type="entry name" value="RNA_pol_sigma_r2"/>
</dbReference>
<comment type="caution">
    <text evidence="10">The sequence shown here is derived from an EMBL/GenBank/DDBJ whole genome shotgun (WGS) entry which is preliminary data.</text>
</comment>
<dbReference type="PROSITE" id="PS00716">
    <property type="entry name" value="SIGMA70_2"/>
    <property type="match status" value="1"/>
</dbReference>
<keyword evidence="4 6" id="KW-0238">DNA-binding</keyword>
<evidence type="ECO:0000256" key="2">
    <source>
        <dbReference type="ARBA" id="ARBA00023015"/>
    </source>
</evidence>
<evidence type="ECO:0000256" key="3">
    <source>
        <dbReference type="ARBA" id="ARBA00023082"/>
    </source>
</evidence>
<dbReference type="PROSITE" id="PS00715">
    <property type="entry name" value="SIGMA70_1"/>
    <property type="match status" value="1"/>
</dbReference>
<dbReference type="EMBL" id="JAAGLU010000008">
    <property type="protein sequence ID" value="NEC86361.1"/>
    <property type="molecule type" value="Genomic_DNA"/>
</dbReference>
<gene>
    <name evidence="10" type="ORF">G3I71_11125</name>
</gene>
<name>A0A6B3BPT7_9ACTN</name>
<organism evidence="10">
    <name type="scientific">Streptomyces sp. SID12501</name>
    <dbReference type="NCBI Taxonomy" id="2706042"/>
    <lineage>
        <taxon>Bacteria</taxon>
        <taxon>Bacillati</taxon>
        <taxon>Actinomycetota</taxon>
        <taxon>Actinomycetes</taxon>
        <taxon>Kitasatosporales</taxon>
        <taxon>Streptomycetaceae</taxon>
        <taxon>Streptomyces</taxon>
    </lineage>
</organism>
<dbReference type="GO" id="GO:0003677">
    <property type="term" value="F:DNA binding"/>
    <property type="evidence" value="ECO:0007669"/>
    <property type="project" value="UniProtKB-KW"/>
</dbReference>
<dbReference type="Pfam" id="PF00140">
    <property type="entry name" value="Sigma70_r1_2"/>
    <property type="match status" value="1"/>
</dbReference>
<feature type="domain" description="RNA polymerase sigma-70" evidence="9">
    <location>
        <begin position="294"/>
        <end position="320"/>
    </location>
</feature>
<dbReference type="NCBIfam" id="TIGR02937">
    <property type="entry name" value="sigma70-ECF"/>
    <property type="match status" value="1"/>
</dbReference>
<dbReference type="InterPro" id="IPR007627">
    <property type="entry name" value="RNA_pol_sigma70_r2"/>
</dbReference>
<dbReference type="GO" id="GO:0016987">
    <property type="term" value="F:sigma factor activity"/>
    <property type="evidence" value="ECO:0007669"/>
    <property type="project" value="UniProtKB-KW"/>
</dbReference>
<sequence length="333" mass="37066">MATRAVARRTSSATGGTVGGARSVRAHGGEIADRDLVGMYLDEIARTPLLDAAKEVELSQTIEAGVFARQILDGETEADAEATAPELEALVADSERAKDVFIRSNLRLVVAVARRYPRSGLPLLDLIQEGNAGLVRAVEKFDYRKGFKFSTYATWWIRQAITRSIADQSRTIRLPVHLVEELGRIRRVQREFNRKHGRDPEPAEIAAELDTNAARVVDVLDWARDPVSLNMPVDDEGETQFGDLLEDTSAVSPEQSVLTLLRSEELDDLIGRLDQRTASIIKMRYGIVDGRERTLTEVGKEHGLTRERIRQIEKHALMELKKLARDTGFDAVA</sequence>
<evidence type="ECO:0000313" key="10">
    <source>
        <dbReference type="EMBL" id="NEC86361.1"/>
    </source>
</evidence>
<dbReference type="FunFam" id="1.10.601.10:FF:000001">
    <property type="entry name" value="RNA polymerase sigma factor SigA"/>
    <property type="match status" value="1"/>
</dbReference>
<dbReference type="InterPro" id="IPR014284">
    <property type="entry name" value="RNA_pol_sigma-70_dom"/>
</dbReference>
<proteinExistence type="inferred from homology"/>
<dbReference type="RefSeq" id="WP_164313824.1">
    <property type="nucleotide sequence ID" value="NZ_JAAGLU010000008.1"/>
</dbReference>
<comment type="similarity">
    <text evidence="1 6">Belongs to the sigma-70 factor family.</text>
</comment>
<dbReference type="InterPro" id="IPR036388">
    <property type="entry name" value="WH-like_DNA-bd_sf"/>
</dbReference>
<feature type="region of interest" description="Disordered" evidence="7">
    <location>
        <begin position="1"/>
        <end position="23"/>
    </location>
</feature>